<dbReference type="EMBL" id="JARGYT010000042">
    <property type="protein sequence ID" value="MDZ5762368.1"/>
    <property type="molecule type" value="Genomic_DNA"/>
</dbReference>
<keyword evidence="6" id="KW-1185">Reference proteome</keyword>
<dbReference type="Gene3D" id="1.10.150.730">
    <property type="match status" value="1"/>
</dbReference>
<comment type="similarity">
    <text evidence="3">Belongs to the HAD-like hydrolase superfamily. CbbY/CbbZ/Gph/YieH family.</text>
</comment>
<evidence type="ECO:0000313" key="5">
    <source>
        <dbReference type="EMBL" id="MDZ5762368.1"/>
    </source>
</evidence>
<dbReference type="Proteomes" id="UP001293791">
    <property type="component" value="Unassembled WGS sequence"/>
</dbReference>
<dbReference type="Pfam" id="PF13419">
    <property type="entry name" value="HAD_2"/>
    <property type="match status" value="1"/>
</dbReference>
<dbReference type="EC" id="3.1.3.18" evidence="4"/>
<proteinExistence type="inferred from homology"/>
<dbReference type="InterPro" id="IPR041492">
    <property type="entry name" value="HAD_2"/>
</dbReference>
<gene>
    <name evidence="5" type="ORF">Cyrtocomes_00747</name>
</gene>
<comment type="catalytic activity">
    <reaction evidence="1">
        <text>2-phosphoglycolate + H2O = glycolate + phosphate</text>
        <dbReference type="Rhea" id="RHEA:14369"/>
        <dbReference type="ChEBI" id="CHEBI:15377"/>
        <dbReference type="ChEBI" id="CHEBI:29805"/>
        <dbReference type="ChEBI" id="CHEBI:43474"/>
        <dbReference type="ChEBI" id="CHEBI:58033"/>
        <dbReference type="EC" id="3.1.3.18"/>
    </reaction>
</comment>
<evidence type="ECO:0000313" key="6">
    <source>
        <dbReference type="Proteomes" id="UP001293791"/>
    </source>
</evidence>
<dbReference type="GO" id="GO:0016787">
    <property type="term" value="F:hydrolase activity"/>
    <property type="evidence" value="ECO:0007669"/>
    <property type="project" value="UniProtKB-KW"/>
</dbReference>
<accession>A0ABU5L8B9</accession>
<dbReference type="SFLD" id="SFLDG01129">
    <property type="entry name" value="C1.5:_HAD__Beta-PGM__Phosphata"/>
    <property type="match status" value="1"/>
</dbReference>
<sequence>MNKKPEIIIFDWDGTLVKDDITFDTFYKTMHEMRDLKLEHIDEAMLVEYRYYPMRDSLKLIFGDNAQRFEKQYLENISNEQFVPPIQMNGAIDALNYFRENNVEMFIVSNKRDVTLRKEISYLGWEEYFSAIVGASEAQRGKPWRDPVDLALSVVQNPEKKQKWFIGDSVVDIRCAHETECVPFLINPKYDTEQLIKESGLDHVRIDSHECLIKKYKEYSA</sequence>
<dbReference type="InterPro" id="IPR023214">
    <property type="entry name" value="HAD_sf"/>
</dbReference>
<dbReference type="InterPro" id="IPR036412">
    <property type="entry name" value="HAD-like_sf"/>
</dbReference>
<comment type="caution">
    <text evidence="5">The sequence shown here is derived from an EMBL/GenBank/DDBJ whole genome shotgun (WGS) entry which is preliminary data.</text>
</comment>
<protein>
    <recommendedName>
        <fullName evidence="4">phosphoglycolate phosphatase</fullName>
        <ecNumber evidence="4">3.1.3.18</ecNumber>
    </recommendedName>
</protein>
<comment type="pathway">
    <text evidence="2">Organic acid metabolism; glycolate biosynthesis; glycolate from 2-phosphoglycolate: step 1/1.</text>
</comment>
<evidence type="ECO:0000256" key="3">
    <source>
        <dbReference type="ARBA" id="ARBA00006171"/>
    </source>
</evidence>
<keyword evidence="5" id="KW-0378">Hydrolase</keyword>
<dbReference type="InterPro" id="IPR050155">
    <property type="entry name" value="HAD-like_hydrolase_sf"/>
</dbReference>
<dbReference type="Gene3D" id="3.40.50.1000">
    <property type="entry name" value="HAD superfamily/HAD-like"/>
    <property type="match status" value="1"/>
</dbReference>
<dbReference type="SFLD" id="SFLDS00003">
    <property type="entry name" value="Haloacid_Dehalogenase"/>
    <property type="match status" value="1"/>
</dbReference>
<dbReference type="PANTHER" id="PTHR43434">
    <property type="entry name" value="PHOSPHOGLYCOLATE PHOSPHATASE"/>
    <property type="match status" value="1"/>
</dbReference>
<dbReference type="SUPFAM" id="SSF56784">
    <property type="entry name" value="HAD-like"/>
    <property type="match status" value="1"/>
</dbReference>
<name>A0ABU5L8B9_9RICK</name>
<evidence type="ECO:0000256" key="4">
    <source>
        <dbReference type="ARBA" id="ARBA00013078"/>
    </source>
</evidence>
<dbReference type="PANTHER" id="PTHR43434:SF1">
    <property type="entry name" value="PHOSPHOGLYCOLATE PHOSPHATASE"/>
    <property type="match status" value="1"/>
</dbReference>
<reference evidence="5 6" key="1">
    <citation type="submission" date="2023-02" db="EMBL/GenBank/DDBJ databases">
        <title>Host association and intracellularity evolved multiple times independently in the Rickettsiales.</title>
        <authorList>
            <person name="Castelli M."/>
            <person name="Nardi T."/>
            <person name="Gammuto L."/>
            <person name="Bellinzona G."/>
            <person name="Sabaneyeva E."/>
            <person name="Potekhin A."/>
            <person name="Serra V."/>
            <person name="Petroni G."/>
            <person name="Sassera D."/>
        </authorList>
    </citation>
    <scope>NUCLEOTIDE SEQUENCE [LARGE SCALE GENOMIC DNA]</scope>
    <source>
        <strain evidence="5 6">BOD18</strain>
    </source>
</reference>
<dbReference type="RefSeq" id="WP_322497838.1">
    <property type="nucleotide sequence ID" value="NZ_JARGYT010000042.1"/>
</dbReference>
<organism evidence="5 6">
    <name type="scientific">Candidatus Cyrtobacter comes</name>
    <dbReference type="NCBI Taxonomy" id="675776"/>
    <lineage>
        <taxon>Bacteria</taxon>
        <taxon>Pseudomonadati</taxon>
        <taxon>Pseudomonadota</taxon>
        <taxon>Alphaproteobacteria</taxon>
        <taxon>Rickettsiales</taxon>
        <taxon>Candidatus Midichloriaceae</taxon>
        <taxon>Candidatus Cyrtobacter</taxon>
    </lineage>
</organism>
<evidence type="ECO:0000256" key="2">
    <source>
        <dbReference type="ARBA" id="ARBA00004818"/>
    </source>
</evidence>
<evidence type="ECO:0000256" key="1">
    <source>
        <dbReference type="ARBA" id="ARBA00000830"/>
    </source>
</evidence>